<keyword evidence="4" id="KW-0378">Hydrolase</keyword>
<dbReference type="PRINTS" id="PR00364">
    <property type="entry name" value="DISEASERSIST"/>
</dbReference>
<keyword evidence="3" id="KW-0677">Repeat</keyword>
<dbReference type="PANTHER" id="PTHR11017">
    <property type="entry name" value="LEUCINE-RICH REPEAT-CONTAINING PROTEIN"/>
    <property type="match status" value="1"/>
</dbReference>
<keyword evidence="5" id="KW-0611">Plant defense</keyword>
<dbReference type="GO" id="GO:0007165">
    <property type="term" value="P:signal transduction"/>
    <property type="evidence" value="ECO:0007669"/>
    <property type="project" value="InterPro"/>
</dbReference>
<dbReference type="Gene3D" id="3.80.10.10">
    <property type="entry name" value="Ribonuclease Inhibitor"/>
    <property type="match status" value="2"/>
</dbReference>
<dbReference type="Pfam" id="PF00931">
    <property type="entry name" value="NB-ARC"/>
    <property type="match status" value="1"/>
</dbReference>
<dbReference type="SUPFAM" id="SSF46785">
    <property type="entry name" value="Winged helix' DNA-binding domain"/>
    <property type="match status" value="1"/>
</dbReference>
<dbReference type="Pfam" id="PF23282">
    <property type="entry name" value="WHD_ROQ1"/>
    <property type="match status" value="1"/>
</dbReference>
<dbReference type="InterPro" id="IPR056845">
    <property type="entry name" value="LRR_Zer-1"/>
</dbReference>
<dbReference type="RefSeq" id="XP_018493552.1">
    <property type="nucleotide sequence ID" value="XM_018638050.2"/>
</dbReference>
<accession>A0A6J0P9A0</accession>
<dbReference type="InterPro" id="IPR000157">
    <property type="entry name" value="TIR_dom"/>
</dbReference>
<dbReference type="InterPro" id="IPR035897">
    <property type="entry name" value="Toll_tir_struct_dom_sf"/>
</dbReference>
<dbReference type="GO" id="GO:0006952">
    <property type="term" value="P:defense response"/>
    <property type="evidence" value="ECO:0007669"/>
    <property type="project" value="UniProtKB-KW"/>
</dbReference>
<evidence type="ECO:0000313" key="12">
    <source>
        <dbReference type="RefSeq" id="XP_018493552.1"/>
    </source>
</evidence>
<evidence type="ECO:0000259" key="10">
    <source>
        <dbReference type="PROSITE" id="PS50104"/>
    </source>
</evidence>
<evidence type="ECO:0000256" key="9">
    <source>
        <dbReference type="SAM" id="SignalP"/>
    </source>
</evidence>
<sequence length="1120" mass="126678">MMMASSSSTSSSLALVWLYHVFLSFRGEDVREGFLSHVLKEFKSKGIIVFIDNEIKRGESVGPELVKAIRHSRVAIVLISRNYASSSWCLDELVEIMKCREEVGQTVMTIFYQVDPSDVRKQTGDFGKAFDETCVGKTEEVKQSWRQALKDVAGIAGYHSSNCGNEADLINKVASDVMAVLGFTPSKDFDDFVGIEARMMEIKSKFILQSEQVKVIGIFGPAGIGKTTTARVLYNQLSPNFPFSTFLENIRGSYEKPCGNDYQLKLRLQKNLLSQIFNKGDIEVHHLRGAQEMLSDKKVLVVFDEVDNWWQLEEMANQPGWVGPGSIIIITTEDRKLLKALKLGIDHIYEIKYPTRDESLQIFCQYAFGQNSPDHGFENLAREVTWLAGDLPLGLRVMGSYLRGMSRNEWIQALPSLRSTLDREIESTLRFSYEALRDNERTLFLHLAFLFGVLTVHQFKTYFENSSLEVNHGLEVLAQKSLISIEGGVIQMHRLLRQMSREIVKKKSRENPGERQFLTDTNEISYVLEEDIGTRSVLGLKLRRSEEIQISKSAFKSEEIQISKSAFKGMNNLQFLLIYSTALFTPEGLDCLPDRLILLHWGGCPLRVWPSKFSGKFLVELFLSNSKFEMLWKGIKPLPRLKMLNLNNSLNLKRIPDLSKATSLEGLYLHNCKGLLKLTSSIVNATKLSHLDISGCTKIKDFPNVPDSIIELNLSDTGIKEVPPRIENLSRLRRLLMYRCKKLKTISPNISKLENLEFLVLRKHGYCYSVSFYASENDALLHDDEYLFEAIIEWGPDFKRSWRLRSDLDICYILPICLPKKVLTSPISLRLRCTSVIKTIPNCIRRLSGLIKLDVTECRELVALPPLPHSLVSLNAQGCKSLKTIDCSSFQNPNICLNFADCFGLEQEARKLIHTSSCKYAVLPGEEVPAHFTHRAGSGSLTISSTPRPLPSSFRFKACILLSRVYEVSSNDDDEEGEISLNGMSYSVRGKQNGLTVGGGPIQLHMPNLNRPPTHPADLCGNVEHLYIFEDSFSLNQDCLEAEKNNFSEITFVFRVHVQYWKVKGCGVRLLEVPHCILDGKETEDQECLGINIEAPPSGSHVMPHSSNGKKVKRKSWLHR</sequence>
<dbReference type="GO" id="GO:0061809">
    <property type="term" value="F:NAD+ nucleosidase activity, cyclic ADP-ribose generating"/>
    <property type="evidence" value="ECO:0007669"/>
    <property type="project" value="UniProtKB-EC"/>
</dbReference>
<dbReference type="EC" id="3.2.2.6" evidence="1"/>
<keyword evidence="6" id="KW-0520">NAD</keyword>
<dbReference type="Gene3D" id="3.40.50.300">
    <property type="entry name" value="P-loop containing nucleotide triphosphate hydrolases"/>
    <property type="match status" value="1"/>
</dbReference>
<dbReference type="Pfam" id="PF25013">
    <property type="entry name" value="LRR_Zer-1"/>
    <property type="match status" value="1"/>
</dbReference>
<dbReference type="SMART" id="SM00255">
    <property type="entry name" value="TIR"/>
    <property type="match status" value="1"/>
</dbReference>
<dbReference type="FunFam" id="3.40.50.10140:FF:000007">
    <property type="entry name" value="Disease resistance protein (TIR-NBS-LRR class)"/>
    <property type="match status" value="1"/>
</dbReference>
<evidence type="ECO:0000313" key="11">
    <source>
        <dbReference type="Proteomes" id="UP000504610"/>
    </source>
</evidence>
<dbReference type="Proteomes" id="UP000504610">
    <property type="component" value="Chromosome 5"/>
</dbReference>
<dbReference type="PROSITE" id="PS50104">
    <property type="entry name" value="TIR"/>
    <property type="match status" value="1"/>
</dbReference>
<keyword evidence="9" id="KW-0732">Signal</keyword>
<evidence type="ECO:0000256" key="7">
    <source>
        <dbReference type="ARBA" id="ARBA00047304"/>
    </source>
</evidence>
<organism evidence="11 12">
    <name type="scientific">Raphanus sativus</name>
    <name type="common">Radish</name>
    <name type="synonym">Raphanus raphanistrum var. sativus</name>
    <dbReference type="NCBI Taxonomy" id="3726"/>
    <lineage>
        <taxon>Eukaryota</taxon>
        <taxon>Viridiplantae</taxon>
        <taxon>Streptophyta</taxon>
        <taxon>Embryophyta</taxon>
        <taxon>Tracheophyta</taxon>
        <taxon>Spermatophyta</taxon>
        <taxon>Magnoliopsida</taxon>
        <taxon>eudicotyledons</taxon>
        <taxon>Gunneridae</taxon>
        <taxon>Pentapetalae</taxon>
        <taxon>rosids</taxon>
        <taxon>malvids</taxon>
        <taxon>Brassicales</taxon>
        <taxon>Brassicaceae</taxon>
        <taxon>Brassiceae</taxon>
        <taxon>Raphanus</taxon>
    </lineage>
</organism>
<dbReference type="InterPro" id="IPR042197">
    <property type="entry name" value="Apaf_helical"/>
</dbReference>
<dbReference type="AlphaFoldDB" id="A0A6J0P9A0"/>
<feature type="compositionally biased region" description="Basic residues" evidence="8">
    <location>
        <begin position="1108"/>
        <end position="1120"/>
    </location>
</feature>
<dbReference type="SUPFAM" id="SSF52058">
    <property type="entry name" value="L domain-like"/>
    <property type="match status" value="1"/>
</dbReference>
<dbReference type="Pfam" id="PF01582">
    <property type="entry name" value="TIR"/>
    <property type="match status" value="1"/>
</dbReference>
<reference evidence="12" key="2">
    <citation type="submission" date="2025-08" db="UniProtKB">
        <authorList>
            <consortium name="RefSeq"/>
        </authorList>
    </citation>
    <scope>IDENTIFICATION</scope>
    <source>
        <tissue evidence="12">Leaf</tissue>
    </source>
</reference>
<evidence type="ECO:0000256" key="8">
    <source>
        <dbReference type="SAM" id="MobiDB-lite"/>
    </source>
</evidence>
<evidence type="ECO:0000256" key="2">
    <source>
        <dbReference type="ARBA" id="ARBA00022614"/>
    </source>
</evidence>
<proteinExistence type="predicted"/>
<evidence type="ECO:0000256" key="4">
    <source>
        <dbReference type="ARBA" id="ARBA00022801"/>
    </source>
</evidence>
<evidence type="ECO:0000256" key="6">
    <source>
        <dbReference type="ARBA" id="ARBA00023027"/>
    </source>
</evidence>
<dbReference type="FunFam" id="3.40.50.300:FF:001002">
    <property type="entry name" value="Disease resistance protein (TIR-NBS-LRR class)"/>
    <property type="match status" value="1"/>
</dbReference>
<dbReference type="InterPro" id="IPR027417">
    <property type="entry name" value="P-loop_NTPase"/>
</dbReference>
<dbReference type="SMART" id="SM00382">
    <property type="entry name" value="AAA"/>
    <property type="match status" value="1"/>
</dbReference>
<dbReference type="InterPro" id="IPR044974">
    <property type="entry name" value="Disease_R_plants"/>
</dbReference>
<dbReference type="GO" id="GO:0043531">
    <property type="term" value="F:ADP binding"/>
    <property type="evidence" value="ECO:0007669"/>
    <property type="project" value="InterPro"/>
</dbReference>
<feature type="domain" description="TIR" evidence="10">
    <location>
        <begin position="17"/>
        <end position="181"/>
    </location>
</feature>
<dbReference type="InterPro" id="IPR032675">
    <property type="entry name" value="LRR_dom_sf"/>
</dbReference>
<dbReference type="OrthoDB" id="1104723at2759"/>
<dbReference type="Gene3D" id="1.10.8.430">
    <property type="entry name" value="Helical domain of apoptotic protease-activating factors"/>
    <property type="match status" value="1"/>
</dbReference>
<dbReference type="InterPro" id="IPR045344">
    <property type="entry name" value="C-JID"/>
</dbReference>
<keyword evidence="2" id="KW-0433">Leucine-rich repeat</keyword>
<dbReference type="FunFam" id="1.10.8.430:FF:000002">
    <property type="entry name" value="Disease resistance protein (TIR-NBS-LRR class)"/>
    <property type="match status" value="1"/>
</dbReference>
<dbReference type="SUPFAM" id="SSF52540">
    <property type="entry name" value="P-loop containing nucleoside triphosphate hydrolases"/>
    <property type="match status" value="1"/>
</dbReference>
<name>A0A6J0P9A0_RAPSA</name>
<dbReference type="InterPro" id="IPR003593">
    <property type="entry name" value="AAA+_ATPase"/>
</dbReference>
<dbReference type="Gene3D" id="3.40.50.10140">
    <property type="entry name" value="Toll/interleukin-1 receptor homology (TIR) domain"/>
    <property type="match status" value="1"/>
</dbReference>
<protein>
    <recommendedName>
        <fullName evidence="1">ADP-ribosyl cyclase/cyclic ADP-ribose hydrolase</fullName>
        <ecNumber evidence="1">3.2.2.6</ecNumber>
    </recommendedName>
</protein>
<reference evidence="11" key="1">
    <citation type="journal article" date="2019" name="Database">
        <title>The radish genome database (RadishGD): an integrated information resource for radish genomics.</title>
        <authorList>
            <person name="Yu H.J."/>
            <person name="Baek S."/>
            <person name="Lee Y.J."/>
            <person name="Cho A."/>
            <person name="Mun J.H."/>
        </authorList>
    </citation>
    <scope>NUCLEOTIDE SEQUENCE [LARGE SCALE GENOMIC DNA]</scope>
    <source>
        <strain evidence="11">cv. WK10039</strain>
    </source>
</reference>
<dbReference type="Pfam" id="PF20160">
    <property type="entry name" value="C-JID"/>
    <property type="match status" value="1"/>
</dbReference>
<evidence type="ECO:0000256" key="5">
    <source>
        <dbReference type="ARBA" id="ARBA00022821"/>
    </source>
</evidence>
<dbReference type="GeneID" id="108863582"/>
<dbReference type="PANTHER" id="PTHR11017:SF230">
    <property type="entry name" value="ADP-RIBOSYL CYCLASE_CYCLIC ADP-RIBOSE HYDROLASE"/>
    <property type="match status" value="1"/>
</dbReference>
<dbReference type="InterPro" id="IPR058192">
    <property type="entry name" value="WHD_ROQ1-like"/>
</dbReference>
<gene>
    <name evidence="12" type="primary">LOC108863582</name>
</gene>
<evidence type="ECO:0000256" key="3">
    <source>
        <dbReference type="ARBA" id="ARBA00022737"/>
    </source>
</evidence>
<keyword evidence="11" id="KW-1185">Reference proteome</keyword>
<evidence type="ECO:0000256" key="1">
    <source>
        <dbReference type="ARBA" id="ARBA00011982"/>
    </source>
</evidence>
<dbReference type="InterPro" id="IPR002182">
    <property type="entry name" value="NB-ARC"/>
</dbReference>
<feature type="signal peptide" evidence="9">
    <location>
        <begin position="1"/>
        <end position="27"/>
    </location>
</feature>
<dbReference type="SUPFAM" id="SSF52200">
    <property type="entry name" value="Toll/Interleukin receptor TIR domain"/>
    <property type="match status" value="1"/>
</dbReference>
<feature type="region of interest" description="Disordered" evidence="8">
    <location>
        <begin position="1099"/>
        <end position="1120"/>
    </location>
</feature>
<dbReference type="InterPro" id="IPR036390">
    <property type="entry name" value="WH_DNA-bd_sf"/>
</dbReference>
<feature type="chain" id="PRO_5027114188" description="ADP-ribosyl cyclase/cyclic ADP-ribose hydrolase" evidence="9">
    <location>
        <begin position="28"/>
        <end position="1120"/>
    </location>
</feature>
<comment type="catalytic activity">
    <reaction evidence="7">
        <text>NAD(+) + H2O = ADP-D-ribose + nicotinamide + H(+)</text>
        <dbReference type="Rhea" id="RHEA:16301"/>
        <dbReference type="ChEBI" id="CHEBI:15377"/>
        <dbReference type="ChEBI" id="CHEBI:15378"/>
        <dbReference type="ChEBI" id="CHEBI:17154"/>
        <dbReference type="ChEBI" id="CHEBI:57540"/>
        <dbReference type="ChEBI" id="CHEBI:57967"/>
        <dbReference type="EC" id="3.2.2.6"/>
    </reaction>
    <physiologicalReaction direction="left-to-right" evidence="7">
        <dbReference type="Rhea" id="RHEA:16302"/>
    </physiologicalReaction>
</comment>